<evidence type="ECO:0000313" key="4">
    <source>
        <dbReference type="EMBL" id="KIZ43806.1"/>
    </source>
</evidence>
<proteinExistence type="predicted"/>
<dbReference type="AlphaFoldDB" id="A0A0D7ET30"/>
<protein>
    <submittedName>
        <fullName evidence="4">ABC transporter substrate-binding protein</fullName>
    </submittedName>
</protein>
<dbReference type="Proteomes" id="UP000032515">
    <property type="component" value="Unassembled WGS sequence"/>
</dbReference>
<gene>
    <name evidence="4" type="ORF">OO17_10660</name>
</gene>
<accession>A0A0D7ET30</accession>
<dbReference type="OrthoDB" id="9796586at2"/>
<sequence>MQPQIASPINGRLPRIGAAMLTVLVLLGAASFDAARAQTAPKGLSDPTPKAVPGFWDPRRRPDRPDLSRLTVIRFMTETDYPPFNFTGADGKPAGFNVDLARLLCEEIKVTCTVQMRRFETLFDAISSNRGDAIIASLAVTPQMRARLDFTNPYYRAAARFVARKDSVIPDMRPEYLEGKKVGAVAGSAQEAYLKALFTDAELHSYPSPEAMRQALQRGEVDFIFGDAIALAFWINGTDSAGCCAFSGGPFVESRYFGEGVGIAVRKGNDLLRHALNWALFRVWEKGQYTDLWLRYFPVSPF</sequence>
<evidence type="ECO:0000313" key="5">
    <source>
        <dbReference type="Proteomes" id="UP000032515"/>
    </source>
</evidence>
<reference evidence="4 5" key="1">
    <citation type="submission" date="2014-11" db="EMBL/GenBank/DDBJ databases">
        <title>Genomics and ecophysiology of heterotrophic nitrogen fixing bacteria isolated from estuarine surface water.</title>
        <authorList>
            <person name="Bentzon-Tilia M."/>
            <person name="Severin I."/>
            <person name="Hansen L.H."/>
            <person name="Riemann L."/>
        </authorList>
    </citation>
    <scope>NUCLEOTIDE SEQUENCE [LARGE SCALE GENOMIC DNA]</scope>
    <source>
        <strain evidence="4 5">BAL398</strain>
    </source>
</reference>
<dbReference type="PANTHER" id="PTHR35936:SF35">
    <property type="entry name" value="L-CYSTINE-BINDING PROTEIN TCYJ"/>
    <property type="match status" value="1"/>
</dbReference>
<dbReference type="EMBL" id="JXXE01000209">
    <property type="protein sequence ID" value="KIZ43806.1"/>
    <property type="molecule type" value="Genomic_DNA"/>
</dbReference>
<comment type="caution">
    <text evidence="4">The sequence shown here is derived from an EMBL/GenBank/DDBJ whole genome shotgun (WGS) entry which is preliminary data.</text>
</comment>
<dbReference type="SMART" id="SM00062">
    <property type="entry name" value="PBPb"/>
    <property type="match status" value="1"/>
</dbReference>
<name>A0A0D7ET30_RHOPL</name>
<evidence type="ECO:0000256" key="1">
    <source>
        <dbReference type="ARBA" id="ARBA00022729"/>
    </source>
</evidence>
<feature type="region of interest" description="Disordered" evidence="2">
    <location>
        <begin position="38"/>
        <end position="63"/>
    </location>
</feature>
<dbReference type="CDD" id="cd01001">
    <property type="entry name" value="PBP2_HisJ_LAO_like"/>
    <property type="match status" value="1"/>
</dbReference>
<dbReference type="Gene3D" id="3.40.190.10">
    <property type="entry name" value="Periplasmic binding protein-like II"/>
    <property type="match status" value="2"/>
</dbReference>
<keyword evidence="1" id="KW-0732">Signal</keyword>
<feature type="domain" description="Solute-binding protein family 3/N-terminal" evidence="3">
    <location>
        <begin position="72"/>
        <end position="300"/>
    </location>
</feature>
<evidence type="ECO:0000256" key="2">
    <source>
        <dbReference type="SAM" id="MobiDB-lite"/>
    </source>
</evidence>
<dbReference type="PATRIC" id="fig|1076.23.peg.1673"/>
<dbReference type="PANTHER" id="PTHR35936">
    <property type="entry name" value="MEMBRANE-BOUND LYTIC MUREIN TRANSGLYCOSYLASE F"/>
    <property type="match status" value="1"/>
</dbReference>
<dbReference type="InterPro" id="IPR001638">
    <property type="entry name" value="Solute-binding_3/MltF_N"/>
</dbReference>
<organism evidence="4 5">
    <name type="scientific">Rhodopseudomonas palustris</name>
    <dbReference type="NCBI Taxonomy" id="1076"/>
    <lineage>
        <taxon>Bacteria</taxon>
        <taxon>Pseudomonadati</taxon>
        <taxon>Pseudomonadota</taxon>
        <taxon>Alphaproteobacteria</taxon>
        <taxon>Hyphomicrobiales</taxon>
        <taxon>Nitrobacteraceae</taxon>
        <taxon>Rhodopseudomonas</taxon>
    </lineage>
</organism>
<evidence type="ECO:0000259" key="3">
    <source>
        <dbReference type="SMART" id="SM00062"/>
    </source>
</evidence>
<dbReference type="Pfam" id="PF00497">
    <property type="entry name" value="SBP_bac_3"/>
    <property type="match status" value="1"/>
</dbReference>
<dbReference type="SUPFAM" id="SSF53850">
    <property type="entry name" value="Periplasmic binding protein-like II"/>
    <property type="match status" value="1"/>
</dbReference>